<keyword evidence="7" id="KW-0186">Copper</keyword>
<gene>
    <name evidence="16" type="primary">LOC106160549</name>
</gene>
<evidence type="ECO:0000256" key="5">
    <source>
        <dbReference type="ARBA" id="ARBA00022729"/>
    </source>
</evidence>
<dbReference type="PANTHER" id="PTHR10157">
    <property type="entry name" value="DOPAMINE BETA HYDROXYLASE RELATED"/>
    <property type="match status" value="1"/>
</dbReference>
<comment type="subcellular location">
    <subcellularLocation>
        <location evidence="2">Membrane</location>
    </subcellularLocation>
</comment>
<dbReference type="InterPro" id="IPR045266">
    <property type="entry name" value="DOH_DOMON"/>
</dbReference>
<evidence type="ECO:0000256" key="4">
    <source>
        <dbReference type="ARBA" id="ARBA00022723"/>
    </source>
</evidence>
<dbReference type="InterPro" id="IPR005018">
    <property type="entry name" value="DOMON_domain"/>
</dbReference>
<dbReference type="Pfam" id="PF03351">
    <property type="entry name" value="DOMON"/>
    <property type="match status" value="1"/>
</dbReference>
<keyword evidence="10" id="KW-1015">Disulfide bond</keyword>
<dbReference type="GO" id="GO:0004500">
    <property type="term" value="F:dopamine beta-monooxygenase activity"/>
    <property type="evidence" value="ECO:0007669"/>
    <property type="project" value="InterPro"/>
</dbReference>
<dbReference type="CDD" id="cd09631">
    <property type="entry name" value="DOMON_DOH"/>
    <property type="match status" value="1"/>
</dbReference>
<dbReference type="SUPFAM" id="SSF49742">
    <property type="entry name" value="PHM/PNGase F"/>
    <property type="match status" value="2"/>
</dbReference>
<keyword evidence="11" id="KW-0325">Glycoprotein</keyword>
<dbReference type="GO" id="GO:0005615">
    <property type="term" value="C:extracellular space"/>
    <property type="evidence" value="ECO:0007669"/>
    <property type="project" value="TreeGrafter"/>
</dbReference>
<evidence type="ECO:0000256" key="8">
    <source>
        <dbReference type="ARBA" id="ARBA00023033"/>
    </source>
</evidence>
<dbReference type="InterPro" id="IPR028460">
    <property type="entry name" value="Tbh/DBH"/>
</dbReference>
<dbReference type="InParanoid" id="A0A1S3I477"/>
<dbReference type="PRINTS" id="PR00767">
    <property type="entry name" value="DBMONOXGNASE"/>
</dbReference>
<dbReference type="GO" id="GO:0042420">
    <property type="term" value="P:dopamine catabolic process"/>
    <property type="evidence" value="ECO:0007669"/>
    <property type="project" value="TreeGrafter"/>
</dbReference>
<dbReference type="FunCoup" id="A0A1S3I477">
    <property type="interactions" value="3"/>
</dbReference>
<sequence>MLVSTVLPLLFALAVPSLADFTHHVVLKDDVYFLSWKFDNETITFETQVRTTGYIGLGFSPNGGMTGADIVIGWVKDGTAYLKDRYATAEQVPSIDESQDVELISGSENSTFTTLRFKRRLDTCDSKDNKITQSTMRIIWAYHDSDPLTETDLLYHGNVNRGAKSMFLLEPADNPVNTVTIPNDAYTMDFINNKVQVPSTSDTTYWCSGFTLPNFSGIHHMIKAEPIVQAGNEAIVHHFIVYACNHQFNFTDHANYSRDCTGRGNMPPDLELCQQMLMAWAVGGEVQVYPENVGFPFGGEGDPTFVLLETHYDNPALRNDYVDSSGVRFTLIPRRRQYDAGIMSVGVSVTTNHVIPPYYDEFYSWGQCSDCMQSALENVPEGINVLAVGLHTHLAGTAIYLRQFRDGVELPYIAYDESYDFNYQEGRYFKEPKRILPNDALVTQCKYKSSDRTAVTWGGLGTRQEMCLSFLYYYPRVNMSGCQSANLQSEMIKIAPQLTPSSNNHGYSVIIQAPSQYAGRRFTDVMENLVNWQDDKTRVRFQALEMNSTRVQFCQGINGYGHVSLIQKLQISAPYKLPQASCPSTTTHTPTTPTTSTTPVTIGSISSADRTVSVTMATVLCGLFTLLSRM</sequence>
<dbReference type="FunFam" id="2.60.40.1210:FF:000001">
    <property type="entry name" value="Monooxygenase, DBH-like 1, like"/>
    <property type="match status" value="1"/>
</dbReference>
<dbReference type="SUPFAM" id="SSF49344">
    <property type="entry name" value="CBD9-like"/>
    <property type="match status" value="1"/>
</dbReference>
<keyword evidence="15" id="KW-1185">Reference proteome</keyword>
<dbReference type="AlphaFoldDB" id="A0A1S3I477"/>
<dbReference type="FunFam" id="2.60.120.310:FF:000004">
    <property type="entry name" value="DBH-like monooxygenase protein 1"/>
    <property type="match status" value="1"/>
</dbReference>
<dbReference type="KEGG" id="lak:106160549"/>
<feature type="compositionally biased region" description="Low complexity" evidence="12">
    <location>
        <begin position="583"/>
        <end position="601"/>
    </location>
</feature>
<dbReference type="InterPro" id="IPR024548">
    <property type="entry name" value="Cu2_monoox_C"/>
</dbReference>
<dbReference type="GO" id="GO:0005507">
    <property type="term" value="F:copper ion binding"/>
    <property type="evidence" value="ECO:0007669"/>
    <property type="project" value="InterPro"/>
</dbReference>
<evidence type="ECO:0000256" key="12">
    <source>
        <dbReference type="SAM" id="MobiDB-lite"/>
    </source>
</evidence>
<dbReference type="SMART" id="SM00664">
    <property type="entry name" value="DoH"/>
    <property type="match status" value="1"/>
</dbReference>
<keyword evidence="8" id="KW-0503">Monooxygenase</keyword>
<comment type="similarity">
    <text evidence="3">Belongs to the copper type II ascorbate-dependent monooxygenase family.</text>
</comment>
<dbReference type="InterPro" id="IPR014784">
    <property type="entry name" value="Cu2_ascorb_mOase-like_C"/>
</dbReference>
<proteinExistence type="inferred from homology"/>
<dbReference type="Pfam" id="PF03712">
    <property type="entry name" value="Cu2_monoox_C"/>
    <property type="match status" value="1"/>
</dbReference>
<keyword evidence="5 13" id="KW-0732">Signal</keyword>
<dbReference type="InterPro" id="IPR036939">
    <property type="entry name" value="Cu2_ascorb_mOase_N_sf"/>
</dbReference>
<keyword evidence="6" id="KW-0560">Oxidoreductase</keyword>
<feature type="chain" id="PRO_5010363358" evidence="13">
    <location>
        <begin position="20"/>
        <end position="630"/>
    </location>
</feature>
<keyword evidence="4" id="KW-0479">Metal-binding</keyword>
<dbReference type="RefSeq" id="XP_013392636.1">
    <property type="nucleotide sequence ID" value="XM_013537182.1"/>
</dbReference>
<evidence type="ECO:0000313" key="16">
    <source>
        <dbReference type="RefSeq" id="XP_013392636.1"/>
    </source>
</evidence>
<feature type="domain" description="DOMON" evidence="14">
    <location>
        <begin position="30"/>
        <end position="143"/>
    </location>
</feature>
<keyword evidence="9" id="KW-0472">Membrane</keyword>
<name>A0A1S3I477_LINAN</name>
<evidence type="ECO:0000256" key="13">
    <source>
        <dbReference type="SAM" id="SignalP"/>
    </source>
</evidence>
<feature type="region of interest" description="Disordered" evidence="12">
    <location>
        <begin position="580"/>
        <end position="601"/>
    </location>
</feature>
<dbReference type="InterPro" id="IPR000323">
    <property type="entry name" value="Cu2_ascorb_mOase_N"/>
</dbReference>
<organism evidence="15 16">
    <name type="scientific">Lingula anatina</name>
    <name type="common">Brachiopod</name>
    <name type="synonym">Lingula unguis</name>
    <dbReference type="NCBI Taxonomy" id="7574"/>
    <lineage>
        <taxon>Eukaryota</taxon>
        <taxon>Metazoa</taxon>
        <taxon>Spiralia</taxon>
        <taxon>Lophotrochozoa</taxon>
        <taxon>Brachiopoda</taxon>
        <taxon>Linguliformea</taxon>
        <taxon>Lingulata</taxon>
        <taxon>Lingulida</taxon>
        <taxon>Linguloidea</taxon>
        <taxon>Lingulidae</taxon>
        <taxon>Lingula</taxon>
    </lineage>
</organism>
<protein>
    <submittedName>
        <fullName evidence="16">DBH-like monooxygenase protein 1 isoform X1</fullName>
    </submittedName>
</protein>
<dbReference type="Gene3D" id="2.60.120.310">
    <property type="entry name" value="Copper type II, ascorbate-dependent monooxygenase, N-terminal domain"/>
    <property type="match status" value="1"/>
</dbReference>
<dbReference type="GO" id="GO:0042421">
    <property type="term" value="P:norepinephrine biosynthetic process"/>
    <property type="evidence" value="ECO:0007669"/>
    <property type="project" value="TreeGrafter"/>
</dbReference>
<dbReference type="GO" id="GO:0006589">
    <property type="term" value="P:octopamine biosynthetic process"/>
    <property type="evidence" value="ECO:0007669"/>
    <property type="project" value="TreeGrafter"/>
</dbReference>
<reference evidence="16" key="1">
    <citation type="submission" date="2025-08" db="UniProtKB">
        <authorList>
            <consortium name="RefSeq"/>
        </authorList>
    </citation>
    <scope>IDENTIFICATION</scope>
    <source>
        <tissue evidence="16">Gonads</tissue>
    </source>
</reference>
<evidence type="ECO:0000256" key="1">
    <source>
        <dbReference type="ARBA" id="ARBA00001973"/>
    </source>
</evidence>
<comment type="cofactor">
    <cofactor evidence="1">
        <name>Cu(2+)</name>
        <dbReference type="ChEBI" id="CHEBI:29036"/>
    </cofactor>
</comment>
<dbReference type="Gene3D" id="2.60.120.230">
    <property type="match status" value="1"/>
</dbReference>
<dbReference type="Pfam" id="PF01082">
    <property type="entry name" value="Cu2_monooxygen"/>
    <property type="match status" value="1"/>
</dbReference>
<dbReference type="InterPro" id="IPR000945">
    <property type="entry name" value="DBH-like"/>
</dbReference>
<dbReference type="Proteomes" id="UP000085678">
    <property type="component" value="Unplaced"/>
</dbReference>
<dbReference type="GO" id="GO:0030667">
    <property type="term" value="C:secretory granule membrane"/>
    <property type="evidence" value="ECO:0007669"/>
    <property type="project" value="TreeGrafter"/>
</dbReference>
<dbReference type="GeneID" id="106160549"/>
<evidence type="ECO:0000256" key="11">
    <source>
        <dbReference type="ARBA" id="ARBA00023180"/>
    </source>
</evidence>
<evidence type="ECO:0000259" key="14">
    <source>
        <dbReference type="PROSITE" id="PS50836"/>
    </source>
</evidence>
<accession>A0A1S3I477</accession>
<dbReference type="PROSITE" id="PS50836">
    <property type="entry name" value="DOMON"/>
    <property type="match status" value="1"/>
</dbReference>
<evidence type="ECO:0000313" key="15">
    <source>
        <dbReference type="Proteomes" id="UP000085678"/>
    </source>
</evidence>
<dbReference type="FunFam" id="2.60.120.230:FF:000001">
    <property type="entry name" value="Monooxygenase, DBH-like 1"/>
    <property type="match status" value="1"/>
</dbReference>
<dbReference type="PANTHER" id="PTHR10157:SF23">
    <property type="entry name" value="MOXD1 HOMOLOG 1"/>
    <property type="match status" value="1"/>
</dbReference>
<dbReference type="InterPro" id="IPR008977">
    <property type="entry name" value="PHM/PNGase_F_dom_sf"/>
</dbReference>
<evidence type="ECO:0000256" key="3">
    <source>
        <dbReference type="ARBA" id="ARBA00010676"/>
    </source>
</evidence>
<dbReference type="OrthoDB" id="10003276at2759"/>
<evidence type="ECO:0000256" key="2">
    <source>
        <dbReference type="ARBA" id="ARBA00004370"/>
    </source>
</evidence>
<evidence type="ECO:0000256" key="6">
    <source>
        <dbReference type="ARBA" id="ARBA00023002"/>
    </source>
</evidence>
<evidence type="ECO:0000256" key="9">
    <source>
        <dbReference type="ARBA" id="ARBA00023136"/>
    </source>
</evidence>
<dbReference type="Gene3D" id="2.60.40.1210">
    <property type="entry name" value="Cellobiose dehydrogenase, cytochrome domain"/>
    <property type="match status" value="1"/>
</dbReference>
<evidence type="ECO:0000256" key="7">
    <source>
        <dbReference type="ARBA" id="ARBA00023008"/>
    </source>
</evidence>
<evidence type="ECO:0000256" key="10">
    <source>
        <dbReference type="ARBA" id="ARBA00023157"/>
    </source>
</evidence>
<feature type="signal peptide" evidence="13">
    <location>
        <begin position="1"/>
        <end position="19"/>
    </location>
</feature>